<dbReference type="GO" id="GO:0004747">
    <property type="term" value="F:ribokinase activity"/>
    <property type="evidence" value="ECO:0007669"/>
    <property type="project" value="UniProtKB-UniRule"/>
</dbReference>
<feature type="binding site" evidence="12">
    <location>
        <position position="268"/>
    </location>
    <ligand>
        <name>substrate</name>
    </ligand>
</feature>
<dbReference type="CDD" id="cd01174">
    <property type="entry name" value="ribokinase"/>
    <property type="match status" value="2"/>
</dbReference>
<evidence type="ECO:0000313" key="14">
    <source>
        <dbReference type="EMBL" id="RLN68156.1"/>
    </source>
</evidence>
<feature type="binding site" evidence="12">
    <location>
        <position position="301"/>
    </location>
    <ligand>
        <name>K(+)</name>
        <dbReference type="ChEBI" id="CHEBI:29103"/>
    </ligand>
</feature>
<feature type="binding site" evidence="12">
    <location>
        <position position="588"/>
    </location>
    <ligand>
        <name>K(+)</name>
        <dbReference type="ChEBI" id="CHEBI:29103"/>
    </ligand>
</feature>
<evidence type="ECO:0000256" key="5">
    <source>
        <dbReference type="ARBA" id="ARBA00022723"/>
    </source>
</evidence>
<dbReference type="EMBL" id="MBDO02000015">
    <property type="protein sequence ID" value="RLN68156.1"/>
    <property type="molecule type" value="Genomic_DNA"/>
</dbReference>
<keyword evidence="12" id="KW-0539">Nucleus</keyword>
<evidence type="ECO:0000259" key="13">
    <source>
        <dbReference type="Pfam" id="PF00294"/>
    </source>
</evidence>
<dbReference type="EC" id="2.7.1.15" evidence="2 12"/>
<feature type="binding site" evidence="12">
    <location>
        <begin position="233"/>
        <end position="238"/>
    </location>
    <ligand>
        <name>ATP</name>
        <dbReference type="ChEBI" id="CHEBI:30616"/>
    </ligand>
</feature>
<dbReference type="GO" id="GO:0019303">
    <property type="term" value="P:D-ribose catabolic process"/>
    <property type="evidence" value="ECO:0007669"/>
    <property type="project" value="UniProtKB-UniRule"/>
</dbReference>
<feature type="binding site" evidence="12">
    <location>
        <position position="625"/>
    </location>
    <ligand>
        <name>K(+)</name>
        <dbReference type="ChEBI" id="CHEBI:29103"/>
    </ligand>
</feature>
<feature type="binding site" evidence="12">
    <location>
        <begin position="267"/>
        <end position="268"/>
    </location>
    <ligand>
        <name>ATP</name>
        <dbReference type="ChEBI" id="CHEBI:30616"/>
    </ligand>
</feature>
<keyword evidence="10 12" id="KW-0630">Potassium</keyword>
<comment type="subunit">
    <text evidence="12">Homodimer.</text>
</comment>
<dbReference type="PANTHER" id="PTHR10584:SF166">
    <property type="entry name" value="RIBOKINASE"/>
    <property type="match status" value="1"/>
</dbReference>
<comment type="function">
    <text evidence="12">Catalyzes the phosphorylation of ribose at O-5 in a reaction requiring ATP and magnesium. The resulting D-ribose-5-phosphate can then be used either for sythesis of nucleotides, histidine, and tryptophan, or as a component of the pentose phosphate pathway.</text>
</comment>
<dbReference type="UniPathway" id="UPA00916">
    <property type="reaction ID" value="UER00889"/>
</dbReference>
<dbReference type="Proteomes" id="UP000277300">
    <property type="component" value="Unassembled WGS sequence"/>
</dbReference>
<feature type="binding site" evidence="12">
    <location>
        <begin position="15"/>
        <end position="17"/>
    </location>
    <ligand>
        <name>substrate</name>
    </ligand>
</feature>
<dbReference type="Gene3D" id="3.40.1190.20">
    <property type="match status" value="2"/>
</dbReference>
<organism evidence="14 15">
    <name type="scientific">Phytophthora kernoviae</name>
    <dbReference type="NCBI Taxonomy" id="325452"/>
    <lineage>
        <taxon>Eukaryota</taxon>
        <taxon>Sar</taxon>
        <taxon>Stramenopiles</taxon>
        <taxon>Oomycota</taxon>
        <taxon>Peronosporomycetes</taxon>
        <taxon>Peronosporales</taxon>
        <taxon>Peronosporaceae</taxon>
        <taxon>Phytophthora</taxon>
    </lineage>
</organism>
<dbReference type="PROSITE" id="PS00584">
    <property type="entry name" value="PFKB_KINASES_2"/>
    <property type="match status" value="2"/>
</dbReference>
<dbReference type="InterPro" id="IPR011877">
    <property type="entry name" value="Ribokinase"/>
</dbReference>
<comment type="caution">
    <text evidence="14">The sequence shown here is derived from an EMBL/GenBank/DDBJ whole genome shotgun (WGS) entry which is preliminary data.</text>
</comment>
<feature type="binding site" evidence="12">
    <location>
        <begin position="591"/>
        <end position="592"/>
    </location>
    <ligand>
        <name>ATP</name>
        <dbReference type="ChEBI" id="CHEBI:30616"/>
    </ligand>
</feature>
<dbReference type="PRINTS" id="PR00990">
    <property type="entry name" value="RIBOKINASE"/>
</dbReference>
<keyword evidence="4 12" id="KW-0808">Transferase</keyword>
<dbReference type="AlphaFoldDB" id="A0A3F2S1W5"/>
<keyword evidence="8 12" id="KW-0067">ATP-binding</keyword>
<evidence type="ECO:0000256" key="9">
    <source>
        <dbReference type="ARBA" id="ARBA00022842"/>
    </source>
</evidence>
<evidence type="ECO:0000256" key="2">
    <source>
        <dbReference type="ARBA" id="ARBA00012035"/>
    </source>
</evidence>
<feature type="binding site" evidence="12">
    <location>
        <position position="622"/>
    </location>
    <ligand>
        <name>K(+)</name>
        <dbReference type="ChEBI" id="CHEBI:29103"/>
    </ligand>
</feature>
<name>A0A3F2S1W5_9STRA</name>
<dbReference type="GO" id="GO:0046872">
    <property type="term" value="F:metal ion binding"/>
    <property type="evidence" value="ECO:0007669"/>
    <property type="project" value="UniProtKB-KW"/>
</dbReference>
<comment type="similarity">
    <text evidence="12">Belongs to the carbohydrate kinase PfkB family. Ribokinase subfamily.</text>
</comment>
<dbReference type="GO" id="GO:0005737">
    <property type="term" value="C:cytoplasm"/>
    <property type="evidence" value="ECO:0007669"/>
    <property type="project" value="UniProtKB-SubCell"/>
</dbReference>
<feature type="binding site" evidence="12">
    <location>
        <position position="586"/>
    </location>
    <ligand>
        <name>K(+)</name>
        <dbReference type="ChEBI" id="CHEBI:29103"/>
    </ligand>
</feature>
<feature type="active site" description="Proton acceptor" evidence="12">
    <location>
        <position position="592"/>
    </location>
</feature>
<accession>A0A3F2S1W5</accession>
<keyword evidence="7 12" id="KW-0418">Kinase</keyword>
<feature type="binding site" evidence="12">
    <location>
        <begin position="557"/>
        <end position="562"/>
    </location>
    <ligand>
        <name>ATP</name>
        <dbReference type="ChEBI" id="CHEBI:30616"/>
    </ligand>
</feature>
<dbReference type="InterPro" id="IPR029056">
    <property type="entry name" value="Ribokinase-like"/>
</dbReference>
<protein>
    <recommendedName>
        <fullName evidence="3 12">Ribokinase</fullName>
        <shortName evidence="12">RK</shortName>
        <ecNumber evidence="2 12">2.7.1.15</ecNumber>
    </recommendedName>
</protein>
<feature type="binding site" evidence="12">
    <location>
        <position position="307"/>
    </location>
    <ligand>
        <name>K(+)</name>
        <dbReference type="ChEBI" id="CHEBI:29103"/>
    </ligand>
</feature>
<dbReference type="GO" id="GO:0005634">
    <property type="term" value="C:nucleus"/>
    <property type="evidence" value="ECO:0007669"/>
    <property type="project" value="UniProtKB-SubCell"/>
</dbReference>
<reference evidence="14 15" key="1">
    <citation type="submission" date="2018-07" db="EMBL/GenBank/DDBJ databases">
        <title>Genome sequencing of oomycete isolates from Chile give support for New Zealand origin for Phytophthora kernoviae and make available the first Nothophytophthora sp. genome.</title>
        <authorList>
            <person name="Studholme D.J."/>
            <person name="Sanfuentes E."/>
            <person name="Panda P."/>
            <person name="Hill R."/>
            <person name="Sambles C."/>
            <person name="Grant M."/>
            <person name="Williams N.M."/>
            <person name="Mcdougal R.L."/>
        </authorList>
    </citation>
    <scope>NUCLEOTIDE SEQUENCE [LARGE SCALE GENOMIC DNA]</scope>
    <source>
        <strain evidence="14">Chile6</strain>
    </source>
</reference>
<evidence type="ECO:0000256" key="7">
    <source>
        <dbReference type="ARBA" id="ARBA00022777"/>
    </source>
</evidence>
<comment type="subcellular location">
    <subcellularLocation>
        <location evidence="12">Cytoplasm</location>
    </subcellularLocation>
    <subcellularLocation>
        <location evidence="12">Nucleus</location>
    </subcellularLocation>
</comment>
<dbReference type="Pfam" id="PF00294">
    <property type="entry name" value="PfkB"/>
    <property type="match status" value="2"/>
</dbReference>
<feature type="binding site" evidence="12">
    <location>
        <position position="627"/>
    </location>
    <ligand>
        <name>K(+)</name>
        <dbReference type="ChEBI" id="CHEBI:29103"/>
    </ligand>
</feature>
<keyword evidence="11 12" id="KW-0119">Carbohydrate metabolism</keyword>
<dbReference type="SUPFAM" id="SSF53613">
    <property type="entry name" value="Ribokinase-like"/>
    <property type="match status" value="2"/>
</dbReference>
<dbReference type="InterPro" id="IPR002173">
    <property type="entry name" value="Carboh/pur_kinase_PfkB_CS"/>
</dbReference>
<dbReference type="GO" id="GO:0005524">
    <property type="term" value="F:ATP binding"/>
    <property type="evidence" value="ECO:0007669"/>
    <property type="project" value="UniProtKB-UniRule"/>
</dbReference>
<feature type="binding site" evidence="12">
    <location>
        <position position="298"/>
    </location>
    <ligand>
        <name>K(+)</name>
        <dbReference type="ChEBI" id="CHEBI:29103"/>
    </ligand>
</feature>
<keyword evidence="9 12" id="KW-0460">Magnesium</keyword>
<dbReference type="PANTHER" id="PTHR10584">
    <property type="entry name" value="SUGAR KINASE"/>
    <property type="match status" value="1"/>
</dbReference>
<feature type="binding site" evidence="12">
    <location>
        <position position="264"/>
    </location>
    <ligand>
        <name>K(+)</name>
        <dbReference type="ChEBI" id="CHEBI:29103"/>
    </ligand>
</feature>
<evidence type="ECO:0000256" key="4">
    <source>
        <dbReference type="ARBA" id="ARBA00022679"/>
    </source>
</evidence>
<gene>
    <name evidence="14" type="ORF">BBP00_00001126</name>
</gene>
<feature type="binding site" evidence="12">
    <location>
        <position position="303"/>
    </location>
    <ligand>
        <name>K(+)</name>
        <dbReference type="ChEBI" id="CHEBI:29103"/>
    </ligand>
</feature>
<feature type="domain" description="Carbohydrate kinase PfkB" evidence="13">
    <location>
        <begin position="331"/>
        <end position="633"/>
    </location>
</feature>
<feature type="binding site" evidence="12">
    <location>
        <position position="152"/>
    </location>
    <ligand>
        <name>substrate</name>
    </ligand>
</feature>
<evidence type="ECO:0000256" key="12">
    <source>
        <dbReference type="HAMAP-Rule" id="MF_03215"/>
    </source>
</evidence>
<comment type="caution">
    <text evidence="12">Lacks conserved residue(s) required for the propagation of feature annotation.</text>
</comment>
<keyword evidence="6 12" id="KW-0547">Nucleotide-binding</keyword>
<sequence>MTQTRRHVLVIGSVNADIVVEINRLPVRGETLAANKSDTGKFFPGGKGSNQAAAAARIIGVNHPTLCAKFAGQFGNDTHGGALTEALRGVGVDTELSGHPNCPSGQAFVFVYPDGDNSIVIVGGANASWPDDLPPALSDAIKSAAIVLLQCEIPPRINALVAKTAAETGVPVMFDTGGEDTPISADVLPHLTYVCPNETELARLTKREVNSTDDAISAARFLQEQGAKNVLVTLGSDGSVFVPADGSEVTHQRCFKVNNVVDTTGAGDCYRGAFAVAYAEGREVQDCMARAAAAGALCVQRAGALPSLPSGDEVVEFLKANDLKMTQTRRHILVVGSVGADFVVEIDRMPVRGETLAANKPDTGNIFPGGKGDNQAAAAAKIIGVKNPTVSVKFAGQIGNDSHGGMLIEALQGAGVDTALSGRPNCRSGQAYVFVFPDGDNSIVIVSGANAAWPEALPTELTDAIQSAAIVLVQCEIPVRVNALMAKAAAKTNVPVMYDNGGDDFPIPADILPLLTYVCPNETELARLTKREVNNTEDAIAAARFLQEQGAKNVLVTLGSDGSVFVPSNGSEVIHQPSFKVNNVVDTTGAGDCYRGAFAVAYTEGRDVQDCMARAAAASALCVQRNGALPSLPSGDEVVEFLKANGR</sequence>
<feature type="binding site" evidence="12">
    <location>
        <position position="592"/>
    </location>
    <ligand>
        <name>substrate</name>
    </ligand>
</feature>
<feature type="active site" description="Proton acceptor" evidence="12">
    <location>
        <position position="268"/>
    </location>
</feature>
<keyword evidence="5 12" id="KW-0479">Metal-binding</keyword>
<evidence type="ECO:0000256" key="11">
    <source>
        <dbReference type="ARBA" id="ARBA00023277"/>
    </source>
</evidence>
<feature type="binding site" evidence="12">
    <location>
        <position position="262"/>
    </location>
    <ligand>
        <name>K(+)</name>
        <dbReference type="ChEBI" id="CHEBI:29103"/>
    </ligand>
</feature>
<feature type="binding site" evidence="12">
    <location>
        <begin position="46"/>
        <end position="50"/>
    </location>
    <ligand>
        <name>substrate</name>
    </ligand>
</feature>
<comment type="pathway">
    <text evidence="12">Carbohydrate metabolism; D-ribose degradation; D-ribose 5-phosphate from beta-D-ribopyranose: step 2/2.</text>
</comment>
<evidence type="ECO:0000256" key="10">
    <source>
        <dbReference type="ARBA" id="ARBA00022958"/>
    </source>
</evidence>
<dbReference type="OrthoDB" id="415590at2759"/>
<evidence type="ECO:0000256" key="6">
    <source>
        <dbReference type="ARBA" id="ARBA00022741"/>
    </source>
</evidence>
<comment type="catalytic activity">
    <reaction evidence="12">
        <text>D-ribose + ATP = D-ribose 5-phosphate + ADP + H(+)</text>
        <dbReference type="Rhea" id="RHEA:13697"/>
        <dbReference type="ChEBI" id="CHEBI:15378"/>
        <dbReference type="ChEBI" id="CHEBI:30616"/>
        <dbReference type="ChEBI" id="CHEBI:47013"/>
        <dbReference type="ChEBI" id="CHEBI:78346"/>
        <dbReference type="ChEBI" id="CHEBI:456216"/>
        <dbReference type="EC" id="2.7.1.15"/>
    </reaction>
</comment>
<feature type="binding site" evidence="12">
    <location>
        <position position="521"/>
    </location>
    <ligand>
        <name>ATP</name>
        <dbReference type="ChEBI" id="CHEBI:30616"/>
    </ligand>
</feature>
<evidence type="ECO:0000256" key="3">
    <source>
        <dbReference type="ARBA" id="ARBA00016943"/>
    </source>
</evidence>
<feature type="binding site" evidence="12">
    <location>
        <begin position="370"/>
        <end position="374"/>
    </location>
    <ligand>
        <name>substrate</name>
    </ligand>
</feature>
<dbReference type="InterPro" id="IPR011611">
    <property type="entry name" value="PfkB_dom"/>
</dbReference>
<feature type="domain" description="Carbohydrate kinase PfkB" evidence="13">
    <location>
        <begin position="7"/>
        <end position="309"/>
    </location>
</feature>
<comment type="similarity">
    <text evidence="1">Belongs to the carbohydrate kinase pfkB family.</text>
</comment>
<evidence type="ECO:0000256" key="1">
    <source>
        <dbReference type="ARBA" id="ARBA00005380"/>
    </source>
</evidence>
<keyword evidence="12" id="KW-0963">Cytoplasm</keyword>
<feature type="binding site" evidence="12">
    <location>
        <position position="476"/>
    </location>
    <ligand>
        <name>substrate</name>
    </ligand>
</feature>
<dbReference type="HAMAP" id="MF_01987">
    <property type="entry name" value="Ribokinase"/>
    <property type="match status" value="2"/>
</dbReference>
<feature type="binding site" evidence="12">
    <location>
        <position position="631"/>
    </location>
    <ligand>
        <name>K(+)</name>
        <dbReference type="ChEBI" id="CHEBI:29103"/>
    </ligand>
</feature>
<comment type="activity regulation">
    <text evidence="12">Activated by a monovalent cation that binds near, but not in, the active site. The most likely occupant of the site in vivo is potassium. Ion binding induces a conformational change that may alter substrate affinity.</text>
</comment>
<feature type="binding site" evidence="12">
    <location>
        <position position="197"/>
    </location>
    <ligand>
        <name>ATP</name>
        <dbReference type="ChEBI" id="CHEBI:30616"/>
    </ligand>
</feature>
<feature type="binding site" evidence="12">
    <location>
        <begin position="339"/>
        <end position="341"/>
    </location>
    <ligand>
        <name>substrate</name>
    </ligand>
</feature>
<evidence type="ECO:0000313" key="15">
    <source>
        <dbReference type="Proteomes" id="UP000277300"/>
    </source>
</evidence>
<evidence type="ECO:0000256" key="8">
    <source>
        <dbReference type="ARBA" id="ARBA00022840"/>
    </source>
</evidence>
<proteinExistence type="inferred from homology"/>
<comment type="cofactor">
    <cofactor evidence="12">
        <name>Mg(2+)</name>
        <dbReference type="ChEBI" id="CHEBI:18420"/>
    </cofactor>
    <text evidence="12">Requires a divalent cation, most likely magnesium in vivo, as an electrophilic catalyst to aid phosphoryl group transfer. It is the chelate of the metal and the nucleotide that is the actual substrate.</text>
</comment>
<dbReference type="InterPro" id="IPR002139">
    <property type="entry name" value="Ribo/fructo_kinase"/>
</dbReference>